<dbReference type="InterPro" id="IPR008427">
    <property type="entry name" value="Extracellular_membr_CFEM_dom"/>
</dbReference>
<feature type="compositionally biased region" description="Low complexity" evidence="9">
    <location>
        <begin position="277"/>
        <end position="321"/>
    </location>
</feature>
<evidence type="ECO:0000256" key="10">
    <source>
        <dbReference type="SAM" id="Phobius"/>
    </source>
</evidence>
<feature type="signal peptide" evidence="11">
    <location>
        <begin position="1"/>
        <end position="18"/>
    </location>
</feature>
<feature type="region of interest" description="Disordered" evidence="9">
    <location>
        <begin position="187"/>
        <end position="233"/>
    </location>
</feature>
<evidence type="ECO:0000256" key="3">
    <source>
        <dbReference type="ARBA" id="ARBA00010031"/>
    </source>
</evidence>
<dbReference type="AlphaFoldDB" id="A0A5N6TTR3"/>
<evidence type="ECO:0000256" key="2">
    <source>
        <dbReference type="ARBA" id="ARBA00004613"/>
    </source>
</evidence>
<protein>
    <recommendedName>
        <fullName evidence="12">CFEM domain-containing protein</fullName>
    </recommendedName>
</protein>
<keyword evidence="10" id="KW-0472">Membrane</keyword>
<evidence type="ECO:0000256" key="1">
    <source>
        <dbReference type="ARBA" id="ARBA00004589"/>
    </source>
</evidence>
<feature type="compositionally biased region" description="Gly residues" evidence="9">
    <location>
        <begin position="744"/>
        <end position="753"/>
    </location>
</feature>
<feature type="compositionally biased region" description="Low complexity" evidence="9">
    <location>
        <begin position="838"/>
        <end position="847"/>
    </location>
</feature>
<evidence type="ECO:0000256" key="4">
    <source>
        <dbReference type="ARBA" id="ARBA00022525"/>
    </source>
</evidence>
<dbReference type="EMBL" id="ML742114">
    <property type="protein sequence ID" value="KAE8149752.1"/>
    <property type="molecule type" value="Genomic_DNA"/>
</dbReference>
<keyword evidence="7" id="KW-1015">Disulfide bond</keyword>
<feature type="compositionally biased region" description="Low complexity" evidence="9">
    <location>
        <begin position="813"/>
        <end position="830"/>
    </location>
</feature>
<evidence type="ECO:0000256" key="5">
    <source>
        <dbReference type="ARBA" id="ARBA00022622"/>
    </source>
</evidence>
<organism evidence="13 14">
    <name type="scientific">Aspergillus avenaceus</name>
    <dbReference type="NCBI Taxonomy" id="36643"/>
    <lineage>
        <taxon>Eukaryota</taxon>
        <taxon>Fungi</taxon>
        <taxon>Dikarya</taxon>
        <taxon>Ascomycota</taxon>
        <taxon>Pezizomycotina</taxon>
        <taxon>Eurotiomycetes</taxon>
        <taxon>Eurotiomycetidae</taxon>
        <taxon>Eurotiales</taxon>
        <taxon>Aspergillaceae</taxon>
        <taxon>Aspergillus</taxon>
        <taxon>Aspergillus subgen. Circumdati</taxon>
    </lineage>
</organism>
<evidence type="ECO:0000256" key="6">
    <source>
        <dbReference type="ARBA" id="ARBA00022729"/>
    </source>
</evidence>
<keyword evidence="10" id="KW-1133">Transmembrane helix</keyword>
<feature type="region of interest" description="Disordered" evidence="9">
    <location>
        <begin position="277"/>
        <end position="427"/>
    </location>
</feature>
<name>A0A5N6TTR3_ASPAV</name>
<feature type="compositionally biased region" description="Low complexity" evidence="9">
    <location>
        <begin position="340"/>
        <end position="401"/>
    </location>
</feature>
<feature type="region of interest" description="Disordered" evidence="9">
    <location>
        <begin position="714"/>
        <end position="753"/>
    </location>
</feature>
<feature type="domain" description="CFEM" evidence="12">
    <location>
        <begin position="629"/>
        <end position="690"/>
    </location>
</feature>
<gene>
    <name evidence="13" type="ORF">BDV25DRAFT_155808</name>
</gene>
<evidence type="ECO:0000313" key="14">
    <source>
        <dbReference type="Proteomes" id="UP000325780"/>
    </source>
</evidence>
<feature type="transmembrane region" description="Helical" evidence="10">
    <location>
        <begin position="856"/>
        <end position="879"/>
    </location>
</feature>
<proteinExistence type="inferred from homology"/>
<evidence type="ECO:0000313" key="13">
    <source>
        <dbReference type="EMBL" id="KAE8149752.1"/>
    </source>
</evidence>
<keyword evidence="8" id="KW-0449">Lipoprotein</keyword>
<accession>A0A5N6TTR3</accession>
<evidence type="ECO:0000256" key="8">
    <source>
        <dbReference type="ARBA" id="ARBA00023288"/>
    </source>
</evidence>
<keyword evidence="6 11" id="KW-0732">Signal</keyword>
<dbReference type="OrthoDB" id="5431405at2759"/>
<dbReference type="GO" id="GO:0005576">
    <property type="term" value="C:extracellular region"/>
    <property type="evidence" value="ECO:0007669"/>
    <property type="project" value="UniProtKB-SubCell"/>
</dbReference>
<comment type="subcellular location">
    <subcellularLocation>
        <location evidence="1">Membrane</location>
        <topology evidence="1">Lipid-anchor</topology>
        <topology evidence="1">GPI-anchor</topology>
    </subcellularLocation>
    <subcellularLocation>
        <location evidence="2">Secreted</location>
    </subcellularLocation>
</comment>
<feature type="compositionally biased region" description="Polar residues" evidence="9">
    <location>
        <begin position="204"/>
        <end position="233"/>
    </location>
</feature>
<keyword evidence="5" id="KW-0336">GPI-anchor</keyword>
<evidence type="ECO:0000256" key="7">
    <source>
        <dbReference type="ARBA" id="ARBA00023157"/>
    </source>
</evidence>
<keyword evidence="5" id="KW-0325">Glycoprotein</keyword>
<reference evidence="13 14" key="1">
    <citation type="submission" date="2019-04" db="EMBL/GenBank/DDBJ databases">
        <title>Friends and foes A comparative genomics study of 23 Aspergillus species from section Flavi.</title>
        <authorList>
            <consortium name="DOE Joint Genome Institute"/>
            <person name="Kjaerbolling I."/>
            <person name="Vesth T."/>
            <person name="Frisvad J.C."/>
            <person name="Nybo J.L."/>
            <person name="Theobald S."/>
            <person name="Kildgaard S."/>
            <person name="Isbrandt T."/>
            <person name="Kuo A."/>
            <person name="Sato A."/>
            <person name="Lyhne E.K."/>
            <person name="Kogle M.E."/>
            <person name="Wiebenga A."/>
            <person name="Kun R.S."/>
            <person name="Lubbers R.J."/>
            <person name="Makela M.R."/>
            <person name="Barry K."/>
            <person name="Chovatia M."/>
            <person name="Clum A."/>
            <person name="Daum C."/>
            <person name="Haridas S."/>
            <person name="He G."/>
            <person name="LaButti K."/>
            <person name="Lipzen A."/>
            <person name="Mondo S."/>
            <person name="Riley R."/>
            <person name="Salamov A."/>
            <person name="Simmons B.A."/>
            <person name="Magnuson J.K."/>
            <person name="Henrissat B."/>
            <person name="Mortensen U.H."/>
            <person name="Larsen T.O."/>
            <person name="Devries R.P."/>
            <person name="Grigoriev I.V."/>
            <person name="Machida M."/>
            <person name="Baker S.E."/>
            <person name="Andersen M.R."/>
        </authorList>
    </citation>
    <scope>NUCLEOTIDE SEQUENCE [LARGE SCALE GENOMIC DNA]</scope>
    <source>
        <strain evidence="13 14">IBT 18842</strain>
    </source>
</reference>
<evidence type="ECO:0000256" key="9">
    <source>
        <dbReference type="SAM" id="MobiDB-lite"/>
    </source>
</evidence>
<evidence type="ECO:0000259" key="12">
    <source>
        <dbReference type="Pfam" id="PF05730"/>
    </source>
</evidence>
<feature type="chain" id="PRO_5024807151" description="CFEM domain-containing protein" evidence="11">
    <location>
        <begin position="19"/>
        <end position="880"/>
    </location>
</feature>
<keyword evidence="10" id="KW-0812">Transmembrane</keyword>
<sequence length="880" mass="86684">MKFATSLTLASLLAMAHGHVPGAWWGTDTCYSSPDNTNNDCTDEQRGGFEWAGLSVGPITLFAGFHFSGFSFSNSFSGAIGGGFAGKCIEGKISKDADTSPEISSGSDKTFSFSTLHLITSVESYIQILYDMPDGSTCRHVAPCSPKGSLVKNEQCGGARSVRFELAEESELDSVVIGIEKLNFDCTPGEKNPTGSHSHSHSSPVQTGHSSTPLIPKLPTSSGAVTTHASSTPVQMTTSTVYATSLVTITRCAPTVTNCPGNPVTVVTSTIAVSTTVCPVTPTGVPGSSTTQGKPTGSSPVGGSSPPEKPTGSSPVGGSSPPEKPTGSPTAGGSSPPAKPTGSSPVGGSSPPEKSTGSSPAGGSSPPAKPTGSSPVGGSSPPEKPTGSSPASGSPPNTTGPAATSPGVTSGVIPSGTGGASSSVPQGSKTTVLTYITVTDCPVTKTGTASGVLTTSVYTSQSTVTLTSTATVCDKCTATPPPGATGVHPTLPPKETTTTAVTYTTVTNCPVTTTAVAGGTPTTSVYTTQSTVTLTSIATICPKCSATSTPSGVAPVPTGGHGTSAPAQGATTVVTYETLTTCPVTKTITAGGSVTTTVFTTTSKVTKTASGVAPVGTESAAPSPSAPCPNTVPKCINTWLGVPKCDSNAATSCFCPSQEFTDKVIACIQAWGGSKEEVQSALSYFAGICAAFVPGNPGIVTAIPSTITLIPTPGRSGVSPVTGTGVASKPTAAPGSGAPSNGTPGKGSPGNGAPGTIITYSTYTVTVPQVTFSTGISGGSTIVGLIPAPTGVSPGRTSIIPNPWVSASSTLVSSQRPSPASSKASASVSPTGGSKVNSTTPKTSSTYTPPPLHTNIAAAGSASTSFGLAMVVAAVFGVFL</sequence>
<keyword evidence="14" id="KW-1185">Reference proteome</keyword>
<evidence type="ECO:0000256" key="11">
    <source>
        <dbReference type="SAM" id="SignalP"/>
    </source>
</evidence>
<dbReference type="GO" id="GO:0098552">
    <property type="term" value="C:side of membrane"/>
    <property type="evidence" value="ECO:0007669"/>
    <property type="project" value="UniProtKB-KW"/>
</dbReference>
<feature type="region of interest" description="Disordered" evidence="9">
    <location>
        <begin position="810"/>
        <end position="849"/>
    </location>
</feature>
<dbReference type="Pfam" id="PF05730">
    <property type="entry name" value="CFEM"/>
    <property type="match status" value="1"/>
</dbReference>
<dbReference type="Proteomes" id="UP000325780">
    <property type="component" value="Unassembled WGS sequence"/>
</dbReference>
<comment type="similarity">
    <text evidence="3">Belongs to the RBT5 family.</text>
</comment>
<keyword evidence="4" id="KW-0964">Secreted</keyword>